<dbReference type="AlphaFoldDB" id="J4HZD1"/>
<dbReference type="EMBL" id="HE797156">
    <property type="protein sequence ID" value="CCM04417.1"/>
    <property type="molecule type" value="Genomic_DNA"/>
</dbReference>
<proteinExistence type="predicted"/>
<dbReference type="GeneID" id="24099328"/>
<protein>
    <submittedName>
        <fullName evidence="1">Uncharacterized protein</fullName>
    </submittedName>
</protein>
<accession>J4HZD1</accession>
<dbReference type="Proteomes" id="UP000006352">
    <property type="component" value="Unassembled WGS sequence"/>
</dbReference>
<keyword evidence="2" id="KW-1185">Reference proteome</keyword>
<reference evidence="1 2" key="1">
    <citation type="journal article" date="2012" name="Appl. Environ. Microbiol.">
        <title>Short-read sequencing for genomic analysis of the brown rot fungus Fibroporia radiculosa.</title>
        <authorList>
            <person name="Tang J.D."/>
            <person name="Perkins A.D."/>
            <person name="Sonstegard T.S."/>
            <person name="Schroeder S.G."/>
            <person name="Burgess S.C."/>
            <person name="Diehl S.V."/>
        </authorList>
    </citation>
    <scope>NUCLEOTIDE SEQUENCE [LARGE SCALE GENOMIC DNA]</scope>
    <source>
        <strain evidence="1 2">TFFH 294</strain>
    </source>
</reference>
<dbReference type="InParanoid" id="J4HZD1"/>
<name>J4HZD1_9APHY</name>
<dbReference type="RefSeq" id="XP_012183700.1">
    <property type="nucleotide sequence ID" value="XM_012328310.1"/>
</dbReference>
<organism evidence="1 2">
    <name type="scientific">Fibroporia radiculosa</name>
    <dbReference type="NCBI Taxonomy" id="599839"/>
    <lineage>
        <taxon>Eukaryota</taxon>
        <taxon>Fungi</taxon>
        <taxon>Dikarya</taxon>
        <taxon>Basidiomycota</taxon>
        <taxon>Agaricomycotina</taxon>
        <taxon>Agaricomycetes</taxon>
        <taxon>Polyporales</taxon>
        <taxon>Fibroporiaceae</taxon>
        <taxon>Fibroporia</taxon>
    </lineage>
</organism>
<sequence>MSMLLSARILPAQASSSSTLRQTPNDDRSTRLYTSMILNYASRLESNHRWFQHERHLNELRMAPTRRAFTLAVRRLRDAGIQRHPRDLEGIPVPDSPTRSLVREAKLAWKKFQDDERTSENWERVLIGSSEKTHKELRADLRAVVAASLLHRKMLVKSRLTKSRWGVLSKTVLVSVRLRQKTKAHI</sequence>
<gene>
    <name evidence="1" type="ORF">FIBRA_06594</name>
</gene>
<dbReference type="HOGENOM" id="CLU_1454446_0_0_1"/>
<evidence type="ECO:0000313" key="2">
    <source>
        <dbReference type="Proteomes" id="UP000006352"/>
    </source>
</evidence>
<evidence type="ECO:0000313" key="1">
    <source>
        <dbReference type="EMBL" id="CCM04417.1"/>
    </source>
</evidence>